<dbReference type="GO" id="GO:0052856">
    <property type="term" value="F:NAD(P)HX epimerase activity"/>
    <property type="evidence" value="ECO:0007669"/>
    <property type="project" value="UniProtKB-UniRule"/>
</dbReference>
<comment type="similarity">
    <text evidence="2">Belongs to the NnrE/AIBP family.</text>
</comment>
<dbReference type="InterPro" id="IPR004443">
    <property type="entry name" value="YjeF_N_dom"/>
</dbReference>
<feature type="signal peptide" evidence="3">
    <location>
        <begin position="1"/>
        <end position="26"/>
    </location>
</feature>
<proteinExistence type="inferred from homology"/>
<keyword evidence="3" id="KW-0732">Signal</keyword>
<dbReference type="PANTHER" id="PTHR23419:SF8">
    <property type="entry name" value="FI09726P"/>
    <property type="match status" value="1"/>
</dbReference>
<dbReference type="SUPFAM" id="SSF64153">
    <property type="entry name" value="YjeF N-terminal domain-like"/>
    <property type="match status" value="1"/>
</dbReference>
<keyword evidence="2" id="KW-0413">Isomerase</keyword>
<dbReference type="GO" id="GO:0010038">
    <property type="term" value="P:response to metal ion"/>
    <property type="evidence" value="ECO:0007669"/>
    <property type="project" value="InterPro"/>
</dbReference>
<dbReference type="Proteomes" id="UP001165085">
    <property type="component" value="Unassembled WGS sequence"/>
</dbReference>
<dbReference type="Gene3D" id="3.40.50.10260">
    <property type="entry name" value="YjeF N-terminal domain"/>
    <property type="match status" value="1"/>
</dbReference>
<comment type="catalytic activity">
    <reaction evidence="2">
        <text>(6R)-NADPHX = (6S)-NADPHX</text>
        <dbReference type="Rhea" id="RHEA:32227"/>
        <dbReference type="ChEBI" id="CHEBI:64076"/>
        <dbReference type="ChEBI" id="CHEBI:64077"/>
        <dbReference type="EC" id="5.1.99.6"/>
    </reaction>
</comment>
<dbReference type="SUPFAM" id="SSF54913">
    <property type="entry name" value="GlnB-like"/>
    <property type="match status" value="1"/>
</dbReference>
<keyword evidence="2" id="KW-0520">NAD</keyword>
<evidence type="ECO:0000256" key="2">
    <source>
        <dbReference type="HAMAP-Rule" id="MF_03159"/>
    </source>
</evidence>
<dbReference type="Pfam" id="PF03091">
    <property type="entry name" value="CutA1"/>
    <property type="match status" value="1"/>
</dbReference>
<keyword evidence="6" id="KW-1185">Reference proteome</keyword>
<feature type="binding site" evidence="2">
    <location>
        <position position="181"/>
    </location>
    <ligand>
        <name>(6S)-NADPHX</name>
        <dbReference type="ChEBI" id="CHEBI:64076"/>
    </ligand>
</feature>
<dbReference type="OrthoDB" id="10064708at2759"/>
<dbReference type="GO" id="GO:0000166">
    <property type="term" value="F:nucleotide binding"/>
    <property type="evidence" value="ECO:0007669"/>
    <property type="project" value="UniProtKB-KW"/>
</dbReference>
<dbReference type="GO" id="GO:0005507">
    <property type="term" value="F:copper ion binding"/>
    <property type="evidence" value="ECO:0007669"/>
    <property type="project" value="TreeGrafter"/>
</dbReference>
<feature type="binding site" evidence="2">
    <location>
        <position position="166"/>
    </location>
    <ligand>
        <name>K(+)</name>
        <dbReference type="ChEBI" id="CHEBI:29103"/>
    </ligand>
</feature>
<reference evidence="6" key="1">
    <citation type="journal article" date="2023" name="Commun. Biol.">
        <title>Genome analysis of Parmales, the sister group of diatoms, reveals the evolutionary specialization of diatoms from phago-mixotrophs to photoautotrophs.</title>
        <authorList>
            <person name="Ban H."/>
            <person name="Sato S."/>
            <person name="Yoshikawa S."/>
            <person name="Yamada K."/>
            <person name="Nakamura Y."/>
            <person name="Ichinomiya M."/>
            <person name="Sato N."/>
            <person name="Blanc-Mathieu R."/>
            <person name="Endo H."/>
            <person name="Kuwata A."/>
            <person name="Ogata H."/>
        </authorList>
    </citation>
    <scope>NUCLEOTIDE SEQUENCE [LARGE SCALE GENOMIC DNA]</scope>
    <source>
        <strain evidence="6">NIES 3701</strain>
    </source>
</reference>
<dbReference type="Gene3D" id="3.30.70.120">
    <property type="match status" value="1"/>
</dbReference>
<evidence type="ECO:0000256" key="1">
    <source>
        <dbReference type="ARBA" id="ARBA00010169"/>
    </source>
</evidence>
<dbReference type="EMBL" id="BRXY01000387">
    <property type="protein sequence ID" value="GMH91598.1"/>
    <property type="molecule type" value="Genomic_DNA"/>
</dbReference>
<feature type="domain" description="YjeF N-terminal" evidence="4">
    <location>
        <begin position="47"/>
        <end position="257"/>
    </location>
</feature>
<dbReference type="PROSITE" id="PS51257">
    <property type="entry name" value="PROKAR_LIPOPROTEIN"/>
    <property type="match status" value="1"/>
</dbReference>
<feature type="binding site" evidence="2">
    <location>
        <position position="202"/>
    </location>
    <ligand>
        <name>K(+)</name>
        <dbReference type="ChEBI" id="CHEBI:29103"/>
    </ligand>
</feature>
<evidence type="ECO:0000313" key="5">
    <source>
        <dbReference type="EMBL" id="GMH91598.1"/>
    </source>
</evidence>
<keyword evidence="2" id="KW-0479">Metal-binding</keyword>
<gene>
    <name evidence="5" type="ORF">TrST_g4264</name>
</gene>
<feature type="binding site" evidence="2">
    <location>
        <begin position="170"/>
        <end position="176"/>
    </location>
    <ligand>
        <name>(6S)-NADPHX</name>
        <dbReference type="ChEBI" id="CHEBI:64076"/>
    </ligand>
</feature>
<comment type="caution">
    <text evidence="5">The sequence shown here is derived from an EMBL/GenBank/DDBJ whole genome shotgun (WGS) entry which is preliminary data.</text>
</comment>
<accession>A0A9W7BS19</accession>
<dbReference type="AlphaFoldDB" id="A0A9W7BS19"/>
<keyword evidence="2" id="KW-0630">Potassium</keyword>
<sequence length="389" mass="42227">MLSSIMRHSTLRTVAALVATSACTRAFTPSSVCAAAPNVPYINSKTAAAIDVSLMDPATSPSYTLPQLMELAGLTVSTAFHKTYPPNNFRHVLVFVGPGNNGGDGLVAARHLKLWGYDVTCVVPKLKDEYFEKLKRQAEDCGCEMLSEEPAAGYASLLTSETVIIDSVFGFSATGPPRAPYDTIVPFLHSTSAPVMAVDIPSGWSVDSGDVNDTKYSPDSLISLTAPKTGSKGFTGRHWLGGRFVPKRFEAEFGIKTEDIYEGAEMVRELTTTSDDAYSVVYVTAPNGDSAQSIASELVSTKTVACVNIIPAVKSVYAWKGKVETDDEVLMMIKTRQERVKDVEKIVKKLHEYETPEVLVVGVEGGSEEYLKWLGESVEKKTKKDKDEE</sequence>
<dbReference type="PANTHER" id="PTHR23419">
    <property type="entry name" value="DIVALENT CATION TOLERANCE CUTA-RELATED"/>
    <property type="match status" value="1"/>
</dbReference>
<dbReference type="PROSITE" id="PS51385">
    <property type="entry name" value="YJEF_N"/>
    <property type="match status" value="1"/>
</dbReference>
<evidence type="ECO:0000313" key="6">
    <source>
        <dbReference type="Proteomes" id="UP001165085"/>
    </source>
</evidence>
<dbReference type="HAMAP" id="MF_01966">
    <property type="entry name" value="NADHX_epimerase"/>
    <property type="match status" value="1"/>
</dbReference>
<feature type="chain" id="PRO_5040839291" description="NAD(P)H-hydrate epimerase" evidence="3">
    <location>
        <begin position="27"/>
        <end position="389"/>
    </location>
</feature>
<dbReference type="NCBIfam" id="TIGR00197">
    <property type="entry name" value="yjeF_nterm"/>
    <property type="match status" value="1"/>
</dbReference>
<feature type="binding site" evidence="2">
    <location>
        <position position="101"/>
    </location>
    <ligand>
        <name>K(+)</name>
        <dbReference type="ChEBI" id="CHEBI:29103"/>
    </ligand>
</feature>
<comment type="cofactor">
    <cofactor evidence="2">
        <name>K(+)</name>
        <dbReference type="ChEBI" id="CHEBI:29103"/>
    </cofactor>
    <text evidence="2">Binds 1 potassium ion per subunit.</text>
</comment>
<comment type="similarity">
    <text evidence="1">Belongs to the CutA family.</text>
</comment>
<keyword evidence="2" id="KW-0547">Nucleotide-binding</keyword>
<evidence type="ECO:0000256" key="3">
    <source>
        <dbReference type="SAM" id="SignalP"/>
    </source>
</evidence>
<dbReference type="InterPro" id="IPR011322">
    <property type="entry name" value="N-reg_PII-like_a/b"/>
</dbReference>
<comment type="function">
    <text evidence="2">Catalyzes the epimerization of the S- and R-forms of NAD(P)HX, a damaged form of NAD(P)H that is a result of enzymatic or heat-dependent hydration. This is a prerequisite for the S-specific NAD(P)H-hydrate dehydratase to allow the repair of both epimers of NAD(P)HX.</text>
</comment>
<dbReference type="EC" id="5.1.99.6" evidence="2"/>
<feature type="binding site" evidence="2">
    <location>
        <begin position="100"/>
        <end position="104"/>
    </location>
    <ligand>
        <name>(6S)-NADPHX</name>
        <dbReference type="ChEBI" id="CHEBI:64076"/>
    </ligand>
</feature>
<organism evidence="5 6">
    <name type="scientific">Triparma strigata</name>
    <dbReference type="NCBI Taxonomy" id="1606541"/>
    <lineage>
        <taxon>Eukaryota</taxon>
        <taxon>Sar</taxon>
        <taxon>Stramenopiles</taxon>
        <taxon>Ochrophyta</taxon>
        <taxon>Bolidophyceae</taxon>
        <taxon>Parmales</taxon>
        <taxon>Triparmaceae</taxon>
        <taxon>Triparma</taxon>
    </lineage>
</organism>
<dbReference type="InterPro" id="IPR036652">
    <property type="entry name" value="YjeF_N_dom_sf"/>
</dbReference>
<comment type="catalytic activity">
    <reaction evidence="2">
        <text>(6R)-NADHX = (6S)-NADHX</text>
        <dbReference type="Rhea" id="RHEA:32215"/>
        <dbReference type="ChEBI" id="CHEBI:64074"/>
        <dbReference type="ChEBI" id="CHEBI:64075"/>
        <dbReference type="EC" id="5.1.99.6"/>
    </reaction>
</comment>
<feature type="binding site" evidence="2">
    <location>
        <position position="199"/>
    </location>
    <ligand>
        <name>(6S)-NADPHX</name>
        <dbReference type="ChEBI" id="CHEBI:64076"/>
    </ligand>
</feature>
<dbReference type="InterPro" id="IPR015867">
    <property type="entry name" value="N-reg_PII/ATP_PRibTrfase_C"/>
</dbReference>
<protein>
    <recommendedName>
        <fullName evidence="2">NAD(P)H-hydrate epimerase</fullName>
        <ecNumber evidence="2">5.1.99.6</ecNumber>
    </recommendedName>
    <alternativeName>
        <fullName evidence="2">NAD(P)HX epimerase</fullName>
    </alternativeName>
</protein>
<dbReference type="InterPro" id="IPR004323">
    <property type="entry name" value="Ion_tolerance_CutA"/>
</dbReference>
<evidence type="ECO:0000259" key="4">
    <source>
        <dbReference type="PROSITE" id="PS51385"/>
    </source>
</evidence>
<dbReference type="Pfam" id="PF03853">
    <property type="entry name" value="YjeF_N"/>
    <property type="match status" value="1"/>
</dbReference>
<name>A0A9W7BS19_9STRA</name>